<dbReference type="InterPro" id="IPR006665">
    <property type="entry name" value="OmpA-like"/>
</dbReference>
<evidence type="ECO:0000313" key="6">
    <source>
        <dbReference type="EMBL" id="KAA2245548.1"/>
    </source>
</evidence>
<reference evidence="6 7" key="2">
    <citation type="submission" date="2019-09" db="EMBL/GenBank/DDBJ databases">
        <authorList>
            <person name="Jin C."/>
        </authorList>
    </citation>
    <scope>NUCLEOTIDE SEQUENCE [LARGE SCALE GENOMIC DNA]</scope>
    <source>
        <strain evidence="6 7">BN140078</strain>
    </source>
</reference>
<keyword evidence="3" id="KW-0998">Cell outer membrane</keyword>
<evidence type="ECO:0000256" key="2">
    <source>
        <dbReference type="ARBA" id="ARBA00023136"/>
    </source>
</evidence>
<evidence type="ECO:0000313" key="7">
    <source>
        <dbReference type="Proteomes" id="UP000324611"/>
    </source>
</evidence>
<evidence type="ECO:0000256" key="1">
    <source>
        <dbReference type="ARBA" id="ARBA00004442"/>
    </source>
</evidence>
<sequence>MIMRMLLPHLRIGWLAVSLVIFASCASTKKVSQQQRYMNEQYRELKDVLNEADVTIIKDSIKVIFSNGVLFESGSDQLRDDIKPAFQRFAQLLNKYDKTKIIIAGHTDNTGSVEFNRELSEKRAKSAKELLSSYQVKEDRMFTWGMADRDPLADNSTKEGRARNRRVEFVILYNVKEG</sequence>
<dbReference type="Proteomes" id="UP000324611">
    <property type="component" value="Unassembled WGS sequence"/>
</dbReference>
<reference evidence="6 7" key="1">
    <citation type="submission" date="2019-09" db="EMBL/GenBank/DDBJ databases">
        <title>Chitinophaga ginsengihumi sp. nov., isolated from soil of ginseng rhizosphere.</title>
        <authorList>
            <person name="Lee J."/>
        </authorList>
    </citation>
    <scope>NUCLEOTIDE SEQUENCE [LARGE SCALE GENOMIC DNA]</scope>
    <source>
        <strain evidence="6 7">BN140078</strain>
    </source>
</reference>
<keyword evidence="2 4" id="KW-0472">Membrane</keyword>
<dbReference type="Gene3D" id="3.30.1330.60">
    <property type="entry name" value="OmpA-like domain"/>
    <property type="match status" value="1"/>
</dbReference>
<comment type="subcellular location">
    <subcellularLocation>
        <location evidence="1">Cell outer membrane</location>
    </subcellularLocation>
</comment>
<comment type="caution">
    <text evidence="6">The sequence shown here is derived from an EMBL/GenBank/DDBJ whole genome shotgun (WGS) entry which is preliminary data.</text>
</comment>
<dbReference type="PROSITE" id="PS51123">
    <property type="entry name" value="OMPA_2"/>
    <property type="match status" value="1"/>
</dbReference>
<name>A0A5B2W3W4_9BACT</name>
<protein>
    <submittedName>
        <fullName evidence="6">OmpA family protein</fullName>
    </submittedName>
</protein>
<dbReference type="InterPro" id="IPR050330">
    <property type="entry name" value="Bact_OuterMem_StrucFunc"/>
</dbReference>
<dbReference type="InterPro" id="IPR006664">
    <property type="entry name" value="OMP_bac"/>
</dbReference>
<dbReference type="PANTHER" id="PTHR30329:SF21">
    <property type="entry name" value="LIPOPROTEIN YIAD-RELATED"/>
    <property type="match status" value="1"/>
</dbReference>
<evidence type="ECO:0000256" key="3">
    <source>
        <dbReference type="ARBA" id="ARBA00023237"/>
    </source>
</evidence>
<dbReference type="SUPFAM" id="SSF103088">
    <property type="entry name" value="OmpA-like"/>
    <property type="match status" value="1"/>
</dbReference>
<keyword evidence="7" id="KW-1185">Reference proteome</keyword>
<accession>A0A5B2W3W4</accession>
<dbReference type="EMBL" id="VUOC01000001">
    <property type="protein sequence ID" value="KAA2245548.1"/>
    <property type="molecule type" value="Genomic_DNA"/>
</dbReference>
<proteinExistence type="predicted"/>
<dbReference type="PANTHER" id="PTHR30329">
    <property type="entry name" value="STATOR ELEMENT OF FLAGELLAR MOTOR COMPLEX"/>
    <property type="match status" value="1"/>
</dbReference>
<dbReference type="PROSITE" id="PS51257">
    <property type="entry name" value="PROKAR_LIPOPROTEIN"/>
    <property type="match status" value="1"/>
</dbReference>
<dbReference type="Pfam" id="PF00691">
    <property type="entry name" value="OmpA"/>
    <property type="match status" value="1"/>
</dbReference>
<organism evidence="6 7">
    <name type="scientific">Chitinophaga agrisoli</name>
    <dbReference type="NCBI Taxonomy" id="2607653"/>
    <lineage>
        <taxon>Bacteria</taxon>
        <taxon>Pseudomonadati</taxon>
        <taxon>Bacteroidota</taxon>
        <taxon>Chitinophagia</taxon>
        <taxon>Chitinophagales</taxon>
        <taxon>Chitinophagaceae</taxon>
        <taxon>Chitinophaga</taxon>
    </lineage>
</organism>
<dbReference type="CDD" id="cd07185">
    <property type="entry name" value="OmpA_C-like"/>
    <property type="match status" value="1"/>
</dbReference>
<feature type="domain" description="OmpA-like" evidence="5">
    <location>
        <begin position="58"/>
        <end position="175"/>
    </location>
</feature>
<evidence type="ECO:0000256" key="4">
    <source>
        <dbReference type="PROSITE-ProRule" id="PRU00473"/>
    </source>
</evidence>
<gene>
    <name evidence="6" type="ORF">F0L74_06220</name>
</gene>
<dbReference type="InterPro" id="IPR036737">
    <property type="entry name" value="OmpA-like_sf"/>
</dbReference>
<dbReference type="AlphaFoldDB" id="A0A5B2W3W4"/>
<dbReference type="PRINTS" id="PR01021">
    <property type="entry name" value="OMPADOMAIN"/>
</dbReference>
<dbReference type="GO" id="GO:0009279">
    <property type="term" value="C:cell outer membrane"/>
    <property type="evidence" value="ECO:0007669"/>
    <property type="project" value="UniProtKB-SubCell"/>
</dbReference>
<evidence type="ECO:0000259" key="5">
    <source>
        <dbReference type="PROSITE" id="PS51123"/>
    </source>
</evidence>